<comment type="similarity">
    <text evidence="2 12">Belongs to the ABC-4 integral membrane protein family. FtsX subfamily.</text>
</comment>
<evidence type="ECO:0000256" key="5">
    <source>
        <dbReference type="ARBA" id="ARBA00022475"/>
    </source>
</evidence>
<comment type="subunit">
    <text evidence="3">Forms a membrane-associated complex with FtsE.</text>
</comment>
<feature type="transmembrane region" description="Helical" evidence="13">
    <location>
        <begin position="24"/>
        <end position="47"/>
    </location>
</feature>
<dbReference type="InterPro" id="IPR004513">
    <property type="entry name" value="FtsX"/>
</dbReference>
<keyword evidence="5 12" id="KW-1003">Cell membrane</keyword>
<dbReference type="Pfam" id="PF18075">
    <property type="entry name" value="FtsX_ECD"/>
    <property type="match status" value="1"/>
</dbReference>
<dbReference type="GO" id="GO:0051301">
    <property type="term" value="P:cell division"/>
    <property type="evidence" value="ECO:0007669"/>
    <property type="project" value="UniProtKB-KW"/>
</dbReference>
<evidence type="ECO:0000256" key="6">
    <source>
        <dbReference type="ARBA" id="ARBA00022519"/>
    </source>
</evidence>
<proteinExistence type="inferred from homology"/>
<evidence type="ECO:0000256" key="7">
    <source>
        <dbReference type="ARBA" id="ARBA00022618"/>
    </source>
</evidence>
<dbReference type="NCBIfam" id="TIGR00439">
    <property type="entry name" value="FtsX_Gneg"/>
    <property type="match status" value="1"/>
</dbReference>
<dbReference type="AlphaFoldDB" id="A0A840BRH9"/>
<keyword evidence="7 12" id="KW-0132">Cell division</keyword>
<evidence type="ECO:0000256" key="13">
    <source>
        <dbReference type="SAM" id="Phobius"/>
    </source>
</evidence>
<name>A0A840BRH9_9RHOO</name>
<gene>
    <name evidence="16" type="ORF">GGR36_002315</name>
</gene>
<dbReference type="InterPro" id="IPR003838">
    <property type="entry name" value="ABC3_permease_C"/>
</dbReference>
<feature type="domain" description="ABC3 transporter permease C-terminal" evidence="14">
    <location>
        <begin position="178"/>
        <end position="294"/>
    </location>
</feature>
<feature type="domain" description="FtsX extracellular" evidence="15">
    <location>
        <begin position="62"/>
        <end position="154"/>
    </location>
</feature>
<evidence type="ECO:0000256" key="1">
    <source>
        <dbReference type="ARBA" id="ARBA00004429"/>
    </source>
</evidence>
<dbReference type="Gene3D" id="3.30.70.3040">
    <property type="match status" value="1"/>
</dbReference>
<keyword evidence="6 12" id="KW-0997">Cell inner membrane</keyword>
<comment type="function">
    <text evidence="12">Part of the ABC transporter FtsEX involved in cellular division.</text>
</comment>
<feature type="transmembrane region" description="Helical" evidence="13">
    <location>
        <begin position="174"/>
        <end position="194"/>
    </location>
</feature>
<keyword evidence="11 12" id="KW-0131">Cell cycle</keyword>
<evidence type="ECO:0000259" key="14">
    <source>
        <dbReference type="Pfam" id="PF02687"/>
    </source>
</evidence>
<evidence type="ECO:0000256" key="12">
    <source>
        <dbReference type="PIRNR" id="PIRNR003097"/>
    </source>
</evidence>
<comment type="subcellular location">
    <subcellularLocation>
        <location evidence="1">Cell inner membrane</location>
        <topology evidence="1">Multi-pass membrane protein</topology>
    </subcellularLocation>
</comment>
<dbReference type="EMBL" id="JACIET010000001">
    <property type="protein sequence ID" value="MBB4013007.1"/>
    <property type="molecule type" value="Genomic_DNA"/>
</dbReference>
<feature type="transmembrane region" description="Helical" evidence="13">
    <location>
        <begin position="222"/>
        <end position="250"/>
    </location>
</feature>
<feature type="transmembrane region" description="Helical" evidence="13">
    <location>
        <begin position="270"/>
        <end position="292"/>
    </location>
</feature>
<dbReference type="PANTHER" id="PTHR47755:SF1">
    <property type="entry name" value="CELL DIVISION PROTEIN FTSX"/>
    <property type="match status" value="1"/>
</dbReference>
<dbReference type="Proteomes" id="UP000561045">
    <property type="component" value="Unassembled WGS sequence"/>
</dbReference>
<keyword evidence="9 13" id="KW-1133">Transmembrane helix</keyword>
<evidence type="ECO:0000259" key="15">
    <source>
        <dbReference type="Pfam" id="PF18075"/>
    </source>
</evidence>
<evidence type="ECO:0000256" key="11">
    <source>
        <dbReference type="ARBA" id="ARBA00023306"/>
    </source>
</evidence>
<dbReference type="GO" id="GO:0005886">
    <property type="term" value="C:plasma membrane"/>
    <property type="evidence" value="ECO:0007669"/>
    <property type="project" value="UniProtKB-SubCell"/>
</dbReference>
<protein>
    <recommendedName>
        <fullName evidence="4 12">Cell division protein FtsX</fullName>
    </recommendedName>
</protein>
<evidence type="ECO:0000256" key="8">
    <source>
        <dbReference type="ARBA" id="ARBA00022692"/>
    </source>
</evidence>
<dbReference type="PANTHER" id="PTHR47755">
    <property type="entry name" value="CELL DIVISION PROTEIN FTSX"/>
    <property type="match status" value="1"/>
</dbReference>
<dbReference type="Pfam" id="PF02687">
    <property type="entry name" value="FtsX"/>
    <property type="match status" value="1"/>
</dbReference>
<evidence type="ECO:0000256" key="10">
    <source>
        <dbReference type="ARBA" id="ARBA00023136"/>
    </source>
</evidence>
<accession>A0A840BRH9</accession>
<dbReference type="PIRSF" id="PIRSF003097">
    <property type="entry name" value="FtsX"/>
    <property type="match status" value="1"/>
</dbReference>
<evidence type="ECO:0000256" key="2">
    <source>
        <dbReference type="ARBA" id="ARBA00007379"/>
    </source>
</evidence>
<evidence type="ECO:0000313" key="16">
    <source>
        <dbReference type="EMBL" id="MBB4013007.1"/>
    </source>
</evidence>
<comment type="caution">
    <text evidence="16">The sequence shown here is derived from an EMBL/GenBank/DDBJ whole genome shotgun (WGS) entry which is preliminary data.</text>
</comment>
<dbReference type="InterPro" id="IPR040690">
    <property type="entry name" value="FtsX_ECD"/>
</dbReference>
<evidence type="ECO:0000256" key="3">
    <source>
        <dbReference type="ARBA" id="ARBA00011160"/>
    </source>
</evidence>
<evidence type="ECO:0000256" key="9">
    <source>
        <dbReference type="ARBA" id="ARBA00022989"/>
    </source>
</evidence>
<keyword evidence="8 13" id="KW-0812">Transmembrane</keyword>
<reference evidence="16 17" key="1">
    <citation type="submission" date="2020-08" db="EMBL/GenBank/DDBJ databases">
        <title>Genomic Encyclopedia of Type Strains, Phase IV (KMG-IV): sequencing the most valuable type-strain genomes for metagenomic binning, comparative biology and taxonomic classification.</title>
        <authorList>
            <person name="Goeker M."/>
        </authorList>
    </citation>
    <scope>NUCLEOTIDE SEQUENCE [LARGE SCALE GENOMIC DNA]</scope>
    <source>
        <strain evidence="16 17">DSM 106739</strain>
    </source>
</reference>
<keyword evidence="17" id="KW-1185">Reference proteome</keyword>
<keyword evidence="10 12" id="KW-0472">Membrane</keyword>
<evidence type="ECO:0000256" key="4">
    <source>
        <dbReference type="ARBA" id="ARBA00021907"/>
    </source>
</evidence>
<evidence type="ECO:0000313" key="17">
    <source>
        <dbReference type="Proteomes" id="UP000561045"/>
    </source>
</evidence>
<dbReference type="GO" id="GO:0032153">
    <property type="term" value="C:cell division site"/>
    <property type="evidence" value="ECO:0007669"/>
    <property type="project" value="TreeGrafter"/>
</dbReference>
<dbReference type="InterPro" id="IPR047590">
    <property type="entry name" value="FtsX_proteobact-type"/>
</dbReference>
<organism evidence="16 17">
    <name type="scientific">Niveibacterium umoris</name>
    <dbReference type="NCBI Taxonomy" id="1193620"/>
    <lineage>
        <taxon>Bacteria</taxon>
        <taxon>Pseudomonadati</taxon>
        <taxon>Pseudomonadota</taxon>
        <taxon>Betaproteobacteria</taxon>
        <taxon>Rhodocyclales</taxon>
        <taxon>Rhodocyclaceae</taxon>
        <taxon>Niveibacterium</taxon>
    </lineage>
</organism>
<sequence>MTRWIALHGIAFTRAAKRLAHTPLGTLLSILVVAIALVLPALGYVLADSVARLAQGLSGQPEISLFMEVGADKARVTAVEQALRTNKGVTGLRFVSRDEALKQLANGSGLGDVTQALGDNPLPDAFVVTPHSDSPAEFKRLADDFRKLPGVAHVQLDTEWVQRLAALVSLARTAVGALAGLLGAALVIVTFNTIRLQILTQRHEIGVSLLLGATTQWVRRPFLWFGILQGALGGLAAWGLLLGILALMRGPATQLADSYGIPLELGGPDALGVAALVGFAALLGWLGAALSVRRHLHAAGERGDG</sequence>
<dbReference type="RefSeq" id="WP_183634768.1">
    <property type="nucleotide sequence ID" value="NZ_BAABLE010000011.1"/>
</dbReference>